<proteinExistence type="predicted"/>
<organism evidence="1 2">
    <name type="scientific">Gilvimarinus algae</name>
    <dbReference type="NCBI Taxonomy" id="3058037"/>
    <lineage>
        <taxon>Bacteria</taxon>
        <taxon>Pseudomonadati</taxon>
        <taxon>Pseudomonadota</taxon>
        <taxon>Gammaproteobacteria</taxon>
        <taxon>Cellvibrionales</taxon>
        <taxon>Cellvibrionaceae</taxon>
        <taxon>Gilvimarinus</taxon>
    </lineage>
</organism>
<evidence type="ECO:0000313" key="1">
    <source>
        <dbReference type="EMBL" id="MDO3380837.1"/>
    </source>
</evidence>
<keyword evidence="2" id="KW-1185">Reference proteome</keyword>
<dbReference type="RefSeq" id="WP_302710958.1">
    <property type="nucleotide sequence ID" value="NZ_JAULRT010000032.1"/>
</dbReference>
<gene>
    <name evidence="1" type="ORF">QWI16_01545</name>
</gene>
<dbReference type="InterPro" id="IPR045508">
    <property type="entry name" value="DUF6482"/>
</dbReference>
<dbReference type="Proteomes" id="UP001168380">
    <property type="component" value="Unassembled WGS sequence"/>
</dbReference>
<sequence length="94" mass="10441">MASGERALILSYSDCTHYLAAYGHEPPGGMPDWQVIKEPSGRPKKFVSLYAVKCWWAEQGKTEAWLVTQSPYDEMIAGEGPVLDEMKLVIDPAP</sequence>
<comment type="caution">
    <text evidence="1">The sequence shown here is derived from an EMBL/GenBank/DDBJ whole genome shotgun (WGS) entry which is preliminary data.</text>
</comment>
<evidence type="ECO:0000313" key="2">
    <source>
        <dbReference type="Proteomes" id="UP001168380"/>
    </source>
</evidence>
<dbReference type="EMBL" id="JAULRT010000032">
    <property type="protein sequence ID" value="MDO3380837.1"/>
    <property type="molecule type" value="Genomic_DNA"/>
</dbReference>
<dbReference type="Pfam" id="PF20090">
    <property type="entry name" value="DUF6482"/>
    <property type="match status" value="1"/>
</dbReference>
<accession>A0ABT8T9Q8</accession>
<name>A0ABT8T9Q8_9GAMM</name>
<reference evidence="1" key="1">
    <citation type="submission" date="2023-07" db="EMBL/GenBank/DDBJ databases">
        <title>Gilvimarinus algae sp. nov., isolated from the surface of Kelp.</title>
        <authorList>
            <person name="Sun Y.Y."/>
            <person name="Gong Y."/>
            <person name="Du Z.J."/>
        </authorList>
    </citation>
    <scope>NUCLEOTIDE SEQUENCE</scope>
    <source>
        <strain evidence="1">SDUM040014</strain>
    </source>
</reference>
<protein>
    <submittedName>
        <fullName evidence="1">DUF6482 family protein</fullName>
    </submittedName>
</protein>